<keyword evidence="6" id="KW-0961">Cell wall biogenesis/degradation</keyword>
<evidence type="ECO:0000256" key="1">
    <source>
        <dbReference type="ARBA" id="ARBA00009943"/>
    </source>
</evidence>
<evidence type="ECO:0000313" key="8">
    <source>
        <dbReference type="Proteomes" id="UP000190367"/>
    </source>
</evidence>
<evidence type="ECO:0000256" key="6">
    <source>
        <dbReference type="ARBA" id="ARBA00023316"/>
    </source>
</evidence>
<protein>
    <submittedName>
        <fullName evidence="7">Lipid II:glycine glycyltransferase (Peptidoglycan interpeptide bridge formation enzyme)</fullName>
    </submittedName>
</protein>
<dbReference type="GO" id="GO:0008360">
    <property type="term" value="P:regulation of cell shape"/>
    <property type="evidence" value="ECO:0007669"/>
    <property type="project" value="UniProtKB-KW"/>
</dbReference>
<dbReference type="AlphaFoldDB" id="A0A1T4U445"/>
<keyword evidence="3" id="KW-0133">Cell shape</keyword>
<dbReference type="Pfam" id="PF02388">
    <property type="entry name" value="FemAB"/>
    <property type="match status" value="2"/>
</dbReference>
<name>A0A1T4U445_9BACT</name>
<dbReference type="InterPro" id="IPR016181">
    <property type="entry name" value="Acyl_CoA_acyltransferase"/>
</dbReference>
<keyword evidence="5" id="KW-0012">Acyltransferase</keyword>
<proteinExistence type="inferred from homology"/>
<dbReference type="STRING" id="634771.SAMN04488128_108156"/>
<dbReference type="OrthoDB" id="9785911at2"/>
<dbReference type="EMBL" id="FUWZ01000008">
    <property type="protein sequence ID" value="SKA47301.1"/>
    <property type="molecule type" value="Genomic_DNA"/>
</dbReference>
<dbReference type="PANTHER" id="PTHR36174:SF1">
    <property type="entry name" value="LIPID II:GLYCINE GLYCYLTRANSFERASE"/>
    <property type="match status" value="1"/>
</dbReference>
<dbReference type="InterPro" id="IPR003447">
    <property type="entry name" value="FEMABX"/>
</dbReference>
<evidence type="ECO:0000256" key="3">
    <source>
        <dbReference type="ARBA" id="ARBA00022960"/>
    </source>
</evidence>
<dbReference type="InterPro" id="IPR050644">
    <property type="entry name" value="PG_Glycine_Bridge_Synth"/>
</dbReference>
<reference evidence="8" key="1">
    <citation type="submission" date="2017-02" db="EMBL/GenBank/DDBJ databases">
        <authorList>
            <person name="Varghese N."/>
            <person name="Submissions S."/>
        </authorList>
    </citation>
    <scope>NUCLEOTIDE SEQUENCE [LARGE SCALE GENOMIC DNA]</scope>
    <source>
        <strain evidence="8">DSM 22224</strain>
    </source>
</reference>
<comment type="similarity">
    <text evidence="1">Belongs to the FemABX family.</text>
</comment>
<dbReference type="Gene3D" id="3.40.630.30">
    <property type="match status" value="2"/>
</dbReference>
<dbReference type="GO" id="GO:0071555">
    <property type="term" value="P:cell wall organization"/>
    <property type="evidence" value="ECO:0007669"/>
    <property type="project" value="UniProtKB-KW"/>
</dbReference>
<dbReference type="GO" id="GO:0009252">
    <property type="term" value="P:peptidoglycan biosynthetic process"/>
    <property type="evidence" value="ECO:0007669"/>
    <property type="project" value="UniProtKB-KW"/>
</dbReference>
<sequence>MYIDICKKEIRQVNKTAILQQTAYWSEVKSRQGWETSAFDFKVRRQDLFAGAADQGYTVSDVLVILRQISDEHYIAYVPYGPEIEPDTDCQGVFLEALSESLRPLLPEKCIMIRYDLAWQSHWSGEDQYFDENGSWLGPPAKQMQELRFNYSTRSHNLKKSNTDILPSNTIFMDLRQDDQLLLDRMKAKTRYNIQLAGRKGVQVKAAGLENIDTWYNLYAQTCARNGIVQEDISYFRTILTARANNSTSPADVEMLLAEADGIPLAAMFLVVAGHRGTYLYGASSNTHRNFMGTYMLQWEAMRRAKRKGCTEYDFFGVSPAPDPQHPLYGLYKFKNGFGGTLFHRMGCWDYPLLEAPYAAYTATELYSKGYHR</sequence>
<evidence type="ECO:0000313" key="7">
    <source>
        <dbReference type="EMBL" id="SKA47301.1"/>
    </source>
</evidence>
<keyword evidence="8" id="KW-1185">Reference proteome</keyword>
<evidence type="ECO:0000256" key="2">
    <source>
        <dbReference type="ARBA" id="ARBA00022679"/>
    </source>
</evidence>
<dbReference type="PROSITE" id="PS51191">
    <property type="entry name" value="FEMABX"/>
    <property type="match status" value="1"/>
</dbReference>
<dbReference type="PANTHER" id="PTHR36174">
    <property type="entry name" value="LIPID II:GLYCINE GLYCYLTRANSFERASE"/>
    <property type="match status" value="1"/>
</dbReference>
<dbReference type="SUPFAM" id="SSF55729">
    <property type="entry name" value="Acyl-CoA N-acyltransferases (Nat)"/>
    <property type="match status" value="1"/>
</dbReference>
<accession>A0A1T4U445</accession>
<evidence type="ECO:0000256" key="4">
    <source>
        <dbReference type="ARBA" id="ARBA00022984"/>
    </source>
</evidence>
<dbReference type="GO" id="GO:0016755">
    <property type="term" value="F:aminoacyltransferase activity"/>
    <property type="evidence" value="ECO:0007669"/>
    <property type="project" value="InterPro"/>
</dbReference>
<keyword evidence="4" id="KW-0573">Peptidoglycan synthesis</keyword>
<keyword evidence="2 7" id="KW-0808">Transferase</keyword>
<evidence type="ECO:0000256" key="5">
    <source>
        <dbReference type="ARBA" id="ARBA00023315"/>
    </source>
</evidence>
<dbReference type="Proteomes" id="UP000190367">
    <property type="component" value="Unassembled WGS sequence"/>
</dbReference>
<organism evidence="7 8">
    <name type="scientific">Chitinophaga eiseniae</name>
    <dbReference type="NCBI Taxonomy" id="634771"/>
    <lineage>
        <taxon>Bacteria</taxon>
        <taxon>Pseudomonadati</taxon>
        <taxon>Bacteroidota</taxon>
        <taxon>Chitinophagia</taxon>
        <taxon>Chitinophagales</taxon>
        <taxon>Chitinophagaceae</taxon>
        <taxon>Chitinophaga</taxon>
    </lineage>
</organism>
<gene>
    <name evidence="7" type="ORF">SAMN04488128_108156</name>
</gene>
<dbReference type="RefSeq" id="WP_078673206.1">
    <property type="nucleotide sequence ID" value="NZ_FUWZ01000008.1"/>
</dbReference>